<dbReference type="SUPFAM" id="SSF53271">
    <property type="entry name" value="PRTase-like"/>
    <property type="match status" value="1"/>
</dbReference>
<dbReference type="GO" id="GO:0006222">
    <property type="term" value="P:UMP biosynthetic process"/>
    <property type="evidence" value="ECO:0007669"/>
    <property type="project" value="TreeGrafter"/>
</dbReference>
<keyword evidence="2" id="KW-0665">Pyrimidine biosynthesis</keyword>
<evidence type="ECO:0000256" key="1">
    <source>
        <dbReference type="ARBA" id="ARBA00004725"/>
    </source>
</evidence>
<evidence type="ECO:0000259" key="3">
    <source>
        <dbReference type="Pfam" id="PF00156"/>
    </source>
</evidence>
<proteinExistence type="predicted"/>
<protein>
    <recommendedName>
        <fullName evidence="3">Phosphoribosyltransferase domain-containing protein</fullName>
    </recommendedName>
</protein>
<evidence type="ECO:0000313" key="4">
    <source>
        <dbReference type="EMBL" id="MCD5309350.1"/>
    </source>
</evidence>
<feature type="domain" description="Phosphoribosyltransferase" evidence="3">
    <location>
        <begin position="49"/>
        <end position="158"/>
    </location>
</feature>
<evidence type="ECO:0000256" key="2">
    <source>
        <dbReference type="ARBA" id="ARBA00022975"/>
    </source>
</evidence>
<comment type="pathway">
    <text evidence="1">Pyrimidine metabolism; UMP biosynthesis via de novo pathway.</text>
</comment>
<dbReference type="AlphaFoldDB" id="A0A9X1N893"/>
<organism evidence="4 5">
    <name type="scientific">Kineosporia babensis</name>
    <dbReference type="NCBI Taxonomy" id="499548"/>
    <lineage>
        <taxon>Bacteria</taxon>
        <taxon>Bacillati</taxon>
        <taxon>Actinomycetota</taxon>
        <taxon>Actinomycetes</taxon>
        <taxon>Kineosporiales</taxon>
        <taxon>Kineosporiaceae</taxon>
        <taxon>Kineosporia</taxon>
    </lineage>
</organism>
<dbReference type="PANTHER" id="PTHR19278:SF9">
    <property type="entry name" value="URIDINE 5'-MONOPHOSPHATE SYNTHASE"/>
    <property type="match status" value="1"/>
</dbReference>
<evidence type="ECO:0000313" key="5">
    <source>
        <dbReference type="Proteomes" id="UP001138997"/>
    </source>
</evidence>
<accession>A0A9X1N893</accession>
<gene>
    <name evidence="4" type="ORF">LR394_00450</name>
</gene>
<dbReference type="InterPro" id="IPR000836">
    <property type="entry name" value="PRTase_dom"/>
</dbReference>
<dbReference type="RefSeq" id="WP_231438278.1">
    <property type="nucleotide sequence ID" value="NZ_JAJOMB010000001.1"/>
</dbReference>
<dbReference type="GO" id="GO:0019856">
    <property type="term" value="P:pyrimidine nucleobase biosynthetic process"/>
    <property type="evidence" value="ECO:0007669"/>
    <property type="project" value="TreeGrafter"/>
</dbReference>
<comment type="caution">
    <text evidence="4">The sequence shown here is derived from an EMBL/GenBank/DDBJ whole genome shotgun (WGS) entry which is preliminary data.</text>
</comment>
<keyword evidence="5" id="KW-1185">Reference proteome</keyword>
<dbReference type="Proteomes" id="UP001138997">
    <property type="component" value="Unassembled WGS sequence"/>
</dbReference>
<reference evidence="4" key="1">
    <citation type="submission" date="2021-11" db="EMBL/GenBank/DDBJ databases">
        <title>Streptomyces corallinus and Kineosporia corallina sp. nov., two new coral-derived marine actinobacteria.</title>
        <authorList>
            <person name="Buangrab K."/>
            <person name="Sutthacheep M."/>
            <person name="Yeemin T."/>
            <person name="Harunari E."/>
            <person name="Igarashi Y."/>
            <person name="Sripreechasak P."/>
            <person name="Kanchanasin P."/>
            <person name="Tanasupawat S."/>
            <person name="Phongsopitanun W."/>
        </authorList>
    </citation>
    <scope>NUCLEOTIDE SEQUENCE</scope>
    <source>
        <strain evidence="4">JCM 31032</strain>
    </source>
</reference>
<dbReference type="EMBL" id="JAJOMB010000001">
    <property type="protein sequence ID" value="MCD5309350.1"/>
    <property type="molecule type" value="Genomic_DNA"/>
</dbReference>
<dbReference type="Pfam" id="PF00156">
    <property type="entry name" value="Pribosyltran"/>
    <property type="match status" value="1"/>
</dbReference>
<sequence>MVTFEVAGLADLIRVREGHFRFESGHHGTLWLDLDSLFVRPSVVAPFARQLAEQISEYSVDVVCGPWSGGAFLAQMIAEQLDLAFAYSQPAEDHLGTDQLYARPYSIPTAFGAHLAGKRVAVVDDVINAASAATATMAALSAVKARIVVVASLMTLGQVGRQRITELGHVVETLQSRDHTIWPSNECPLCASRVPLES</sequence>
<dbReference type="GO" id="GO:0004588">
    <property type="term" value="F:orotate phosphoribosyltransferase activity"/>
    <property type="evidence" value="ECO:0007669"/>
    <property type="project" value="TreeGrafter"/>
</dbReference>
<dbReference type="InterPro" id="IPR029057">
    <property type="entry name" value="PRTase-like"/>
</dbReference>
<dbReference type="PANTHER" id="PTHR19278">
    <property type="entry name" value="OROTATE PHOSPHORIBOSYLTRANSFERASE"/>
    <property type="match status" value="1"/>
</dbReference>
<dbReference type="Gene3D" id="3.40.50.2020">
    <property type="match status" value="1"/>
</dbReference>
<name>A0A9X1N893_9ACTN</name>
<dbReference type="CDD" id="cd06223">
    <property type="entry name" value="PRTases_typeI"/>
    <property type="match status" value="1"/>
</dbReference>